<dbReference type="PANTHER" id="PTHR40055:SF1">
    <property type="entry name" value="TRANSCRIPTIONAL REGULATOR YGIV-RELATED"/>
    <property type="match status" value="1"/>
</dbReference>
<dbReference type="Gene3D" id="1.10.10.60">
    <property type="entry name" value="Homeodomain-like"/>
    <property type="match status" value="1"/>
</dbReference>
<dbReference type="GO" id="GO:0043565">
    <property type="term" value="F:sequence-specific DNA binding"/>
    <property type="evidence" value="ECO:0007669"/>
    <property type="project" value="InterPro"/>
</dbReference>
<keyword evidence="1" id="KW-0805">Transcription regulation</keyword>
<dbReference type="InterPro" id="IPR018060">
    <property type="entry name" value="HTH_AraC"/>
</dbReference>
<dbReference type="SUPFAM" id="SSF46689">
    <property type="entry name" value="Homeodomain-like"/>
    <property type="match status" value="1"/>
</dbReference>
<dbReference type="AlphaFoldDB" id="A0A6P2ZI17"/>
<dbReference type="EMBL" id="CABVQI010000025">
    <property type="protein sequence ID" value="VWD34330.1"/>
    <property type="molecule type" value="Genomic_DNA"/>
</dbReference>
<dbReference type="Proteomes" id="UP000494274">
    <property type="component" value="Unassembled WGS sequence"/>
</dbReference>
<sequence>MTAATKPDPPAWLRYAASVARVHDTIRTHLDGPFDLNRLAEVACLSPRHWQRVYRALYGESIVLTVRRTRIVRASEDLVCTARGLRFDARVRAGVSRRIRRASRAAPAHWQPPAHPSVTARRRRHVQA</sequence>
<gene>
    <name evidence="5" type="ORF">BLA18112_06304</name>
</gene>
<reference evidence="5 6" key="1">
    <citation type="submission" date="2019-09" db="EMBL/GenBank/DDBJ databases">
        <authorList>
            <person name="Depoorter E."/>
        </authorList>
    </citation>
    <scope>NUCLEOTIDE SEQUENCE [LARGE SCALE GENOMIC DNA]</scope>
    <source>
        <strain evidence="5">R-18112</strain>
    </source>
</reference>
<accession>A0A6P2ZI17</accession>
<dbReference type="InterPro" id="IPR050908">
    <property type="entry name" value="SmbC-like"/>
</dbReference>
<name>A0A6P2ZI17_BURL3</name>
<dbReference type="InterPro" id="IPR009057">
    <property type="entry name" value="Homeodomain-like_sf"/>
</dbReference>
<evidence type="ECO:0000256" key="2">
    <source>
        <dbReference type="ARBA" id="ARBA00023163"/>
    </source>
</evidence>
<evidence type="ECO:0000259" key="4">
    <source>
        <dbReference type="PROSITE" id="PS01124"/>
    </source>
</evidence>
<organism evidence="5 6">
    <name type="scientific">Burkholderia lata (strain ATCC 17760 / DSM 23089 / LMG 22485 / NCIMB 9086 / R18194 / 383)</name>
    <dbReference type="NCBI Taxonomy" id="482957"/>
    <lineage>
        <taxon>Bacteria</taxon>
        <taxon>Pseudomonadati</taxon>
        <taxon>Pseudomonadota</taxon>
        <taxon>Betaproteobacteria</taxon>
        <taxon>Burkholderiales</taxon>
        <taxon>Burkholderiaceae</taxon>
        <taxon>Burkholderia</taxon>
        <taxon>Burkholderia cepacia complex</taxon>
    </lineage>
</organism>
<feature type="domain" description="HTH araC/xylS-type" evidence="4">
    <location>
        <begin position="20"/>
        <end position="78"/>
    </location>
</feature>
<keyword evidence="2" id="KW-0804">Transcription</keyword>
<feature type="region of interest" description="Disordered" evidence="3">
    <location>
        <begin position="102"/>
        <end position="128"/>
    </location>
</feature>
<dbReference type="PROSITE" id="PS01124">
    <property type="entry name" value="HTH_ARAC_FAMILY_2"/>
    <property type="match status" value="1"/>
</dbReference>
<evidence type="ECO:0000313" key="5">
    <source>
        <dbReference type="EMBL" id="VWD34330.1"/>
    </source>
</evidence>
<evidence type="ECO:0000256" key="1">
    <source>
        <dbReference type="ARBA" id="ARBA00023015"/>
    </source>
</evidence>
<dbReference type="PANTHER" id="PTHR40055">
    <property type="entry name" value="TRANSCRIPTIONAL REGULATOR YGIV-RELATED"/>
    <property type="match status" value="1"/>
</dbReference>
<evidence type="ECO:0000313" key="6">
    <source>
        <dbReference type="Proteomes" id="UP000494274"/>
    </source>
</evidence>
<proteinExistence type="predicted"/>
<protein>
    <submittedName>
        <fullName evidence="5">AraC family transcriptional regulator</fullName>
    </submittedName>
</protein>
<evidence type="ECO:0000256" key="3">
    <source>
        <dbReference type="SAM" id="MobiDB-lite"/>
    </source>
</evidence>
<dbReference type="GO" id="GO:0003700">
    <property type="term" value="F:DNA-binding transcription factor activity"/>
    <property type="evidence" value="ECO:0007669"/>
    <property type="project" value="InterPro"/>
</dbReference>